<name>A0A4Q9E0V3_9BACL</name>
<dbReference type="GO" id="GO:0005829">
    <property type="term" value="C:cytosol"/>
    <property type="evidence" value="ECO:0007669"/>
    <property type="project" value="TreeGrafter"/>
</dbReference>
<dbReference type="PANTHER" id="PTHR42686">
    <property type="entry name" value="GH17980P-RELATED"/>
    <property type="match status" value="1"/>
</dbReference>
<dbReference type="InterPro" id="IPR023210">
    <property type="entry name" value="NADP_OxRdtase_dom"/>
</dbReference>
<dbReference type="Pfam" id="PF00248">
    <property type="entry name" value="Aldo_ket_red"/>
    <property type="match status" value="1"/>
</dbReference>
<organism evidence="2 3">
    <name type="scientific">Paenibacillus thalictri</name>
    <dbReference type="NCBI Taxonomy" id="2527873"/>
    <lineage>
        <taxon>Bacteria</taxon>
        <taxon>Bacillati</taxon>
        <taxon>Bacillota</taxon>
        <taxon>Bacilli</taxon>
        <taxon>Bacillales</taxon>
        <taxon>Paenibacillaceae</taxon>
        <taxon>Paenibacillus</taxon>
    </lineage>
</organism>
<dbReference type="PANTHER" id="PTHR42686:SF1">
    <property type="entry name" value="GH17980P-RELATED"/>
    <property type="match status" value="1"/>
</dbReference>
<dbReference type="EMBL" id="SIRE01000003">
    <property type="protein sequence ID" value="TBL81181.1"/>
    <property type="molecule type" value="Genomic_DNA"/>
</dbReference>
<sequence length="322" mass="35104">MVDFRKSRTVGRTSITVNQLGLGTGSLGFLYEAVSTEEALGAIQHAFDKGVRFFDTAALYGEGLAEQRLGQVLSRLPREAFTVATKAGYVIPETPPETIKGTGERDYSYDGIMRSFEASLKRLGLSSVDILHIHDADDHFAEAMEGAYRAADELRSQGVIRAVGAGMNQSAMLARFAQEGDFDCFLLAGRYTLLDQSGLQDLMPIAERKGISIFAGGPLNSGILADPYSSRPMFNYEPASQEWVDKARGLDRVCQRYNVPLKAAAMQFPLAHPAVVSVLTGARSGAEITDNINMLEFPIPPDLWKEMKHEGLLPEEAPVPAE</sequence>
<dbReference type="SUPFAM" id="SSF51430">
    <property type="entry name" value="NAD(P)-linked oxidoreductase"/>
    <property type="match status" value="1"/>
</dbReference>
<comment type="caution">
    <text evidence="2">The sequence shown here is derived from an EMBL/GenBank/DDBJ whole genome shotgun (WGS) entry which is preliminary data.</text>
</comment>
<dbReference type="Proteomes" id="UP000293142">
    <property type="component" value="Unassembled WGS sequence"/>
</dbReference>
<dbReference type="GO" id="GO:0016491">
    <property type="term" value="F:oxidoreductase activity"/>
    <property type="evidence" value="ECO:0007669"/>
    <property type="project" value="InterPro"/>
</dbReference>
<dbReference type="Gene3D" id="3.20.20.100">
    <property type="entry name" value="NADP-dependent oxidoreductase domain"/>
    <property type="match status" value="1"/>
</dbReference>
<evidence type="ECO:0000313" key="3">
    <source>
        <dbReference type="Proteomes" id="UP000293142"/>
    </source>
</evidence>
<evidence type="ECO:0000313" key="2">
    <source>
        <dbReference type="EMBL" id="TBL81181.1"/>
    </source>
</evidence>
<proteinExistence type="predicted"/>
<evidence type="ECO:0000259" key="1">
    <source>
        <dbReference type="Pfam" id="PF00248"/>
    </source>
</evidence>
<protein>
    <submittedName>
        <fullName evidence="2">Aldo/keto reductase</fullName>
    </submittedName>
</protein>
<feature type="domain" description="NADP-dependent oxidoreductase" evidence="1">
    <location>
        <begin position="20"/>
        <end position="308"/>
    </location>
</feature>
<dbReference type="InterPro" id="IPR036812">
    <property type="entry name" value="NAD(P)_OxRdtase_dom_sf"/>
</dbReference>
<gene>
    <name evidence="2" type="ORF">EYB31_03560</name>
</gene>
<reference evidence="2 3" key="1">
    <citation type="submission" date="2019-02" db="EMBL/GenBank/DDBJ databases">
        <title>Paenibacillus sp. nov., isolated from surface-sterilized tissue of Thalictrum simplex L.</title>
        <authorList>
            <person name="Tuo L."/>
        </authorList>
    </citation>
    <scope>NUCLEOTIDE SEQUENCE [LARGE SCALE GENOMIC DNA]</scope>
    <source>
        <strain evidence="2 3">N2SHLJ1</strain>
    </source>
</reference>
<dbReference type="InterPro" id="IPR020471">
    <property type="entry name" value="AKR"/>
</dbReference>
<dbReference type="OrthoDB" id="9773828at2"/>
<dbReference type="AlphaFoldDB" id="A0A4Q9E0V3"/>
<dbReference type="CDD" id="cd19152">
    <property type="entry name" value="AKR_AKR15A"/>
    <property type="match status" value="1"/>
</dbReference>
<keyword evidence="3" id="KW-1185">Reference proteome</keyword>
<accession>A0A4Q9E0V3</accession>
<dbReference type="RefSeq" id="WP_131011893.1">
    <property type="nucleotide sequence ID" value="NZ_SIRE01000003.1"/>
</dbReference>